<dbReference type="InterPro" id="IPR010016">
    <property type="entry name" value="PxpB"/>
</dbReference>
<feature type="domain" description="Carboxyltransferase" evidence="5">
    <location>
        <begin position="1"/>
        <end position="204"/>
    </location>
</feature>
<dbReference type="EMBL" id="JAOPKZ010000010">
    <property type="protein sequence ID" value="MCU5746423.1"/>
    <property type="molecule type" value="Genomic_DNA"/>
</dbReference>
<dbReference type="NCBIfam" id="TIGR00370">
    <property type="entry name" value="5-oxoprolinase subunit PxpB"/>
    <property type="match status" value="1"/>
</dbReference>
<dbReference type="PANTHER" id="PTHR34698">
    <property type="entry name" value="5-OXOPROLINASE SUBUNIT B"/>
    <property type="match status" value="1"/>
</dbReference>
<dbReference type="Gene3D" id="2.40.100.10">
    <property type="entry name" value="Cyclophilin-like"/>
    <property type="match status" value="1"/>
</dbReference>
<protein>
    <submittedName>
        <fullName evidence="6">5-oxoprolinase subunit PxpB</fullName>
        <ecNumber evidence="6">3.5.2.9</ecNumber>
    </submittedName>
</protein>
<name>A0ABT2QR42_9STAP</name>
<gene>
    <name evidence="6" type="primary">pxpB</name>
    <name evidence="6" type="ORF">N9R04_06790</name>
</gene>
<keyword evidence="7" id="KW-1185">Reference proteome</keyword>
<evidence type="ECO:0000256" key="3">
    <source>
        <dbReference type="ARBA" id="ARBA00022840"/>
    </source>
</evidence>
<dbReference type="SMART" id="SM00796">
    <property type="entry name" value="AHS1"/>
    <property type="match status" value="1"/>
</dbReference>
<keyword evidence="2 6" id="KW-0378">Hydrolase</keyword>
<evidence type="ECO:0000313" key="7">
    <source>
        <dbReference type="Proteomes" id="UP001209553"/>
    </source>
</evidence>
<keyword evidence="3" id="KW-0067">ATP-binding</keyword>
<evidence type="ECO:0000313" key="6">
    <source>
        <dbReference type="EMBL" id="MCU5746423.1"/>
    </source>
</evidence>
<sequence>MKYKIINEQAIMVYFEDHIAETIFQQVQQLVHYIHSQKVEGIEEVIPSYRAILINFDLKLITPTEVIRQLNLDDIQVEDLEKKGNNNSTIYLPVWYGDSAGPDIEEVATHNNLSIDEVIELHTNDEYLIYMLGFMPGFPFLGGLNEKLHTPRRSEPRTSLPEGSVGIANQQTGLYPSSSPGGWQIIGRTPIKVFSLERDPMCIYQPGDKIKFYAISQAQFNQIVEEQLSENFDIRKWVSKEHEYID</sequence>
<keyword evidence="1" id="KW-0547">Nucleotide-binding</keyword>
<dbReference type="InterPro" id="IPR003833">
    <property type="entry name" value="CT_C_D"/>
</dbReference>
<feature type="compositionally biased region" description="Polar residues" evidence="4">
    <location>
        <begin position="167"/>
        <end position="181"/>
    </location>
</feature>
<evidence type="ECO:0000256" key="1">
    <source>
        <dbReference type="ARBA" id="ARBA00022741"/>
    </source>
</evidence>
<dbReference type="RefSeq" id="WP_262856009.1">
    <property type="nucleotide sequence ID" value="NZ_JAOPKZ010000010.1"/>
</dbReference>
<dbReference type="Pfam" id="PF02682">
    <property type="entry name" value="CT_C_D"/>
    <property type="match status" value="1"/>
</dbReference>
<evidence type="ECO:0000259" key="5">
    <source>
        <dbReference type="SMART" id="SM00796"/>
    </source>
</evidence>
<dbReference type="EC" id="3.5.2.9" evidence="6"/>
<dbReference type="Proteomes" id="UP001209553">
    <property type="component" value="Unassembled WGS sequence"/>
</dbReference>
<evidence type="ECO:0000256" key="4">
    <source>
        <dbReference type="SAM" id="MobiDB-lite"/>
    </source>
</evidence>
<dbReference type="InterPro" id="IPR029000">
    <property type="entry name" value="Cyclophilin-like_dom_sf"/>
</dbReference>
<accession>A0ABT2QR42</accession>
<dbReference type="SUPFAM" id="SSF160467">
    <property type="entry name" value="PH0987 N-terminal domain-like"/>
    <property type="match status" value="1"/>
</dbReference>
<feature type="region of interest" description="Disordered" evidence="4">
    <location>
        <begin position="150"/>
        <end position="181"/>
    </location>
</feature>
<organism evidence="6 7">
    <name type="scientific">Staphylococcus marylandisciuri</name>
    <dbReference type="NCBI Taxonomy" id="2981529"/>
    <lineage>
        <taxon>Bacteria</taxon>
        <taxon>Bacillati</taxon>
        <taxon>Bacillota</taxon>
        <taxon>Bacilli</taxon>
        <taxon>Bacillales</taxon>
        <taxon>Staphylococcaceae</taxon>
        <taxon>Staphylococcus</taxon>
    </lineage>
</organism>
<dbReference type="SUPFAM" id="SSF50891">
    <property type="entry name" value="Cyclophilin-like"/>
    <property type="match status" value="1"/>
</dbReference>
<proteinExistence type="predicted"/>
<reference evidence="6 7" key="1">
    <citation type="journal article" date="2023" name="Int. J. Syst. Evol. Microbiol.">
        <title>Streptococcus sciuri sp. nov., Staphylococcus marylandisciuri sp. nov. and Staphylococcus americanisciuri sp. nov., isolated from faeces of eastern grey squirrel (Sciurus carolinensis).</title>
        <authorList>
            <person name="Volokhov D.V."/>
            <person name="Zagorodnyaya T.A."/>
            <person name="Furtak V.A."/>
            <person name="Nattanmai G."/>
            <person name="Randall L."/>
            <person name="Jose S."/>
            <person name="Gao Y."/>
            <person name="Eisenberg T."/>
            <person name="Delmonte P."/>
            <person name="Blom J."/>
            <person name="Mitchell K.K."/>
        </authorList>
    </citation>
    <scope>NUCLEOTIDE SEQUENCE [LARGE SCALE GENOMIC DNA]</scope>
    <source>
        <strain evidence="6 7">SQ8-PEA</strain>
    </source>
</reference>
<dbReference type="GO" id="GO:0017168">
    <property type="term" value="F:5-oxoprolinase (ATP-hydrolyzing) activity"/>
    <property type="evidence" value="ECO:0007669"/>
    <property type="project" value="UniProtKB-EC"/>
</dbReference>
<dbReference type="Gene3D" id="3.30.1360.40">
    <property type="match status" value="1"/>
</dbReference>
<evidence type="ECO:0000256" key="2">
    <source>
        <dbReference type="ARBA" id="ARBA00022801"/>
    </source>
</evidence>
<comment type="caution">
    <text evidence="6">The sequence shown here is derived from an EMBL/GenBank/DDBJ whole genome shotgun (WGS) entry which is preliminary data.</text>
</comment>
<dbReference type="PANTHER" id="PTHR34698:SF2">
    <property type="entry name" value="5-OXOPROLINASE SUBUNIT B"/>
    <property type="match status" value="1"/>
</dbReference>